<dbReference type="Proteomes" id="UP001237642">
    <property type="component" value="Unassembled WGS sequence"/>
</dbReference>
<reference evidence="1" key="2">
    <citation type="submission" date="2023-05" db="EMBL/GenBank/DDBJ databases">
        <authorList>
            <person name="Schelkunov M.I."/>
        </authorList>
    </citation>
    <scope>NUCLEOTIDE SEQUENCE</scope>
    <source>
        <strain evidence="1">Hsosn_3</strain>
        <tissue evidence="1">Leaf</tissue>
    </source>
</reference>
<organism evidence="1 2">
    <name type="scientific">Heracleum sosnowskyi</name>
    <dbReference type="NCBI Taxonomy" id="360622"/>
    <lineage>
        <taxon>Eukaryota</taxon>
        <taxon>Viridiplantae</taxon>
        <taxon>Streptophyta</taxon>
        <taxon>Embryophyta</taxon>
        <taxon>Tracheophyta</taxon>
        <taxon>Spermatophyta</taxon>
        <taxon>Magnoliopsida</taxon>
        <taxon>eudicotyledons</taxon>
        <taxon>Gunneridae</taxon>
        <taxon>Pentapetalae</taxon>
        <taxon>asterids</taxon>
        <taxon>campanulids</taxon>
        <taxon>Apiales</taxon>
        <taxon>Apiaceae</taxon>
        <taxon>Apioideae</taxon>
        <taxon>apioid superclade</taxon>
        <taxon>Tordylieae</taxon>
        <taxon>Tordyliinae</taxon>
        <taxon>Heracleum</taxon>
    </lineage>
</organism>
<evidence type="ECO:0000313" key="1">
    <source>
        <dbReference type="EMBL" id="KAK1394837.1"/>
    </source>
</evidence>
<protein>
    <submittedName>
        <fullName evidence="1">Uncharacterized protein</fullName>
    </submittedName>
</protein>
<reference evidence="1" key="1">
    <citation type="submission" date="2023-02" db="EMBL/GenBank/DDBJ databases">
        <title>Genome of toxic invasive species Heracleum sosnowskyi carries increased number of genes despite the absence of recent whole-genome duplications.</title>
        <authorList>
            <person name="Schelkunov M."/>
            <person name="Shtratnikova V."/>
            <person name="Makarenko M."/>
            <person name="Klepikova A."/>
            <person name="Omelchenko D."/>
            <person name="Novikova G."/>
            <person name="Obukhova E."/>
            <person name="Bogdanov V."/>
            <person name="Penin A."/>
            <person name="Logacheva M."/>
        </authorList>
    </citation>
    <scope>NUCLEOTIDE SEQUENCE</scope>
    <source>
        <strain evidence="1">Hsosn_3</strain>
        <tissue evidence="1">Leaf</tissue>
    </source>
</reference>
<dbReference type="EMBL" id="JAUIZM010000003">
    <property type="protein sequence ID" value="KAK1394837.1"/>
    <property type="molecule type" value="Genomic_DNA"/>
</dbReference>
<proteinExistence type="predicted"/>
<keyword evidence="2" id="KW-1185">Reference proteome</keyword>
<name>A0AAD8IZE8_9APIA</name>
<dbReference type="AlphaFoldDB" id="A0AAD8IZE8"/>
<sequence>MVDQPDWFFHILMVCKIMTDNVLTRPNDAELGEETRGSLPTRVMDRGGDACEDSTMGLMSVNLIPDEVVSIIGQIPFWNARSTIIKLPPTSQPNSGVWGNDSN</sequence>
<comment type="caution">
    <text evidence="1">The sequence shown here is derived from an EMBL/GenBank/DDBJ whole genome shotgun (WGS) entry which is preliminary data.</text>
</comment>
<accession>A0AAD8IZE8</accession>
<gene>
    <name evidence="1" type="ORF">POM88_013893</name>
</gene>
<evidence type="ECO:0000313" key="2">
    <source>
        <dbReference type="Proteomes" id="UP001237642"/>
    </source>
</evidence>